<proteinExistence type="predicted"/>
<reference evidence="3" key="1">
    <citation type="submission" date="2020-10" db="EMBL/GenBank/DDBJ databases">
        <title>Taxonomic study of unclassified bacteria belonging to the class Ktedonobacteria.</title>
        <authorList>
            <person name="Yabe S."/>
            <person name="Wang C.M."/>
            <person name="Zheng Y."/>
            <person name="Sakai Y."/>
            <person name="Cavaletti L."/>
            <person name="Monciardini P."/>
            <person name="Donadio S."/>
        </authorList>
    </citation>
    <scope>NUCLEOTIDE SEQUENCE</scope>
    <source>
        <strain evidence="3">ID150040</strain>
    </source>
</reference>
<dbReference type="RefSeq" id="WP_220205757.1">
    <property type="nucleotide sequence ID" value="NZ_BNJK01000001.1"/>
</dbReference>
<sequence length="402" mass="42669">MDRSHNRGSSSYRLWLTTASLFVMLFVLAACGSGSGGATNPTPGVTATTTTTSAATASPTTAGPASGSTGAPTKPKVPLIDIRMLDRMNGWALTKTQILKTADGGLHWKDVTPSASPITSQAVGRFVDANHAWVVNALENGDSVTIRRTIDGGRSWQATTISSMAPNVIDPPHFINMQEGWLEIVGSPGAGNEQAEIWHSTDGGLHWSRIYTTAQPGKYLTNEGFKSGLSFKDALNGWATLSSDTGNSLNSGLYVTHDGGKSWMRQAIPEPQNIDAIGTTPPVIFGNTAILPAYTSTNGQQKLLLYVSHDGGESWAPTTPVALQTSNVYVIDPLHIWATEVQTGQFFYTSDGGKTWQHSASGPGKIQALSFTDTANGWAVTESSLLHMANGGSWNVINYSIQ</sequence>
<feature type="signal peptide" evidence="2">
    <location>
        <begin position="1"/>
        <end position="29"/>
    </location>
</feature>
<name>A0A8J3IGI3_9CHLR</name>
<dbReference type="InterPro" id="IPR002860">
    <property type="entry name" value="BNR_rpt"/>
</dbReference>
<dbReference type="Gene3D" id="2.130.10.10">
    <property type="entry name" value="YVTN repeat-like/Quinoprotein amine dehydrogenase"/>
    <property type="match status" value="2"/>
</dbReference>
<dbReference type="PANTHER" id="PTHR47199:SF2">
    <property type="entry name" value="PHOTOSYSTEM II STABILITY_ASSEMBLY FACTOR HCF136, CHLOROPLASTIC"/>
    <property type="match status" value="1"/>
</dbReference>
<dbReference type="CDD" id="cd15482">
    <property type="entry name" value="Sialidase_non-viral"/>
    <property type="match status" value="1"/>
</dbReference>
<gene>
    <name evidence="3" type="ORF">KSF_051020</name>
</gene>
<evidence type="ECO:0008006" key="5">
    <source>
        <dbReference type="Google" id="ProtNLM"/>
    </source>
</evidence>
<dbReference type="PANTHER" id="PTHR47199">
    <property type="entry name" value="PHOTOSYSTEM II STABILITY/ASSEMBLY FACTOR HCF136, CHLOROPLASTIC"/>
    <property type="match status" value="1"/>
</dbReference>
<feature type="chain" id="PRO_5035257899" description="Photosynthesis system II assembly factor Ycf48/Hcf136-like domain-containing protein" evidence="2">
    <location>
        <begin position="30"/>
        <end position="402"/>
    </location>
</feature>
<evidence type="ECO:0000256" key="1">
    <source>
        <dbReference type="SAM" id="MobiDB-lite"/>
    </source>
</evidence>
<dbReference type="Proteomes" id="UP000597444">
    <property type="component" value="Unassembled WGS sequence"/>
</dbReference>
<dbReference type="InterPro" id="IPR015943">
    <property type="entry name" value="WD40/YVTN_repeat-like_dom_sf"/>
</dbReference>
<feature type="compositionally biased region" description="Low complexity" evidence="1">
    <location>
        <begin position="38"/>
        <end position="73"/>
    </location>
</feature>
<dbReference type="SUPFAM" id="SSF50939">
    <property type="entry name" value="Sialidases"/>
    <property type="match status" value="1"/>
</dbReference>
<organism evidence="3 4">
    <name type="scientific">Reticulibacter mediterranei</name>
    <dbReference type="NCBI Taxonomy" id="2778369"/>
    <lineage>
        <taxon>Bacteria</taxon>
        <taxon>Bacillati</taxon>
        <taxon>Chloroflexota</taxon>
        <taxon>Ktedonobacteria</taxon>
        <taxon>Ktedonobacterales</taxon>
        <taxon>Reticulibacteraceae</taxon>
        <taxon>Reticulibacter</taxon>
    </lineage>
</organism>
<comment type="caution">
    <text evidence="3">The sequence shown here is derived from an EMBL/GenBank/DDBJ whole genome shotgun (WGS) entry which is preliminary data.</text>
</comment>
<evidence type="ECO:0000313" key="4">
    <source>
        <dbReference type="Proteomes" id="UP000597444"/>
    </source>
</evidence>
<dbReference type="PROSITE" id="PS51257">
    <property type="entry name" value="PROKAR_LIPOPROTEIN"/>
    <property type="match status" value="1"/>
</dbReference>
<keyword evidence="2" id="KW-0732">Signal</keyword>
<dbReference type="EMBL" id="BNJK01000001">
    <property type="protein sequence ID" value="GHO95054.1"/>
    <property type="molecule type" value="Genomic_DNA"/>
</dbReference>
<accession>A0A8J3IGI3</accession>
<dbReference type="Pfam" id="PF02012">
    <property type="entry name" value="BNR"/>
    <property type="match status" value="2"/>
</dbReference>
<evidence type="ECO:0000256" key="2">
    <source>
        <dbReference type="SAM" id="SignalP"/>
    </source>
</evidence>
<dbReference type="AlphaFoldDB" id="A0A8J3IGI3"/>
<protein>
    <recommendedName>
        <fullName evidence="5">Photosynthesis system II assembly factor Ycf48/Hcf136-like domain-containing protein</fullName>
    </recommendedName>
</protein>
<dbReference type="InterPro" id="IPR036278">
    <property type="entry name" value="Sialidase_sf"/>
</dbReference>
<evidence type="ECO:0000313" key="3">
    <source>
        <dbReference type="EMBL" id="GHO95054.1"/>
    </source>
</evidence>
<keyword evidence="4" id="KW-1185">Reference proteome</keyword>
<feature type="region of interest" description="Disordered" evidence="1">
    <location>
        <begin position="37"/>
        <end position="74"/>
    </location>
</feature>